<proteinExistence type="predicted"/>
<protein>
    <submittedName>
        <fullName evidence="1">Uncharacterized protein</fullName>
    </submittedName>
</protein>
<evidence type="ECO:0000313" key="1">
    <source>
        <dbReference type="EMBL" id="KAH7948997.1"/>
    </source>
</evidence>
<accession>A0ACB8CPP6</accession>
<dbReference type="Proteomes" id="UP000821865">
    <property type="component" value="Chromosome 5"/>
</dbReference>
<reference evidence="1" key="1">
    <citation type="submission" date="2020-05" db="EMBL/GenBank/DDBJ databases">
        <title>Large-scale comparative analyses of tick genomes elucidate their genetic diversity and vector capacities.</title>
        <authorList>
            <person name="Jia N."/>
            <person name="Wang J."/>
            <person name="Shi W."/>
            <person name="Du L."/>
            <person name="Sun Y."/>
            <person name="Zhan W."/>
            <person name="Jiang J."/>
            <person name="Wang Q."/>
            <person name="Zhang B."/>
            <person name="Ji P."/>
            <person name="Sakyi L.B."/>
            <person name="Cui X."/>
            <person name="Yuan T."/>
            <person name="Jiang B."/>
            <person name="Yang W."/>
            <person name="Lam T.T.-Y."/>
            <person name="Chang Q."/>
            <person name="Ding S."/>
            <person name="Wang X."/>
            <person name="Zhu J."/>
            <person name="Ruan X."/>
            <person name="Zhao L."/>
            <person name="Wei J."/>
            <person name="Que T."/>
            <person name="Du C."/>
            <person name="Cheng J."/>
            <person name="Dai P."/>
            <person name="Han X."/>
            <person name="Huang E."/>
            <person name="Gao Y."/>
            <person name="Liu J."/>
            <person name="Shao H."/>
            <person name="Ye R."/>
            <person name="Li L."/>
            <person name="Wei W."/>
            <person name="Wang X."/>
            <person name="Wang C."/>
            <person name="Yang T."/>
            <person name="Huo Q."/>
            <person name="Li W."/>
            <person name="Guo W."/>
            <person name="Chen H."/>
            <person name="Zhou L."/>
            <person name="Ni X."/>
            <person name="Tian J."/>
            <person name="Zhou Y."/>
            <person name="Sheng Y."/>
            <person name="Liu T."/>
            <person name="Pan Y."/>
            <person name="Xia L."/>
            <person name="Li J."/>
            <person name="Zhao F."/>
            <person name="Cao W."/>
        </authorList>
    </citation>
    <scope>NUCLEOTIDE SEQUENCE</scope>
    <source>
        <strain evidence="1">Dsil-2018</strain>
    </source>
</reference>
<gene>
    <name evidence="1" type="ORF">HPB49_004077</name>
</gene>
<sequence>MRKPAPRPAPLPLDDYKLLMRPRSRLDVAKLAPSELSLALLQATNTTWREANLRLRIDHNQNMATVSTPTKDMAMKLIEVSKIKVGETEHSVEMYGLAPDDAVKGVIHGVPTRLTIQQIKENIMEDGFEIYTTVPVCWVCYEVGHRSTACPRPGTRACHECGTRDPAPGHTCVAKCTLCEGGHVTGTKGCPERFITPYLIRQREWQKQHEQQALSTRLFQARPDPEQWSRPVGNARRRGEKHIQIHYKGPK</sequence>
<organism evidence="1 2">
    <name type="scientific">Dermacentor silvarum</name>
    <name type="common">Tick</name>
    <dbReference type="NCBI Taxonomy" id="543639"/>
    <lineage>
        <taxon>Eukaryota</taxon>
        <taxon>Metazoa</taxon>
        <taxon>Ecdysozoa</taxon>
        <taxon>Arthropoda</taxon>
        <taxon>Chelicerata</taxon>
        <taxon>Arachnida</taxon>
        <taxon>Acari</taxon>
        <taxon>Parasitiformes</taxon>
        <taxon>Ixodida</taxon>
        <taxon>Ixodoidea</taxon>
        <taxon>Ixodidae</taxon>
        <taxon>Rhipicephalinae</taxon>
        <taxon>Dermacentor</taxon>
    </lineage>
</organism>
<dbReference type="EMBL" id="CM023474">
    <property type="protein sequence ID" value="KAH7948997.1"/>
    <property type="molecule type" value="Genomic_DNA"/>
</dbReference>
<comment type="caution">
    <text evidence="1">The sequence shown here is derived from an EMBL/GenBank/DDBJ whole genome shotgun (WGS) entry which is preliminary data.</text>
</comment>
<name>A0ACB8CPP6_DERSI</name>
<evidence type="ECO:0000313" key="2">
    <source>
        <dbReference type="Proteomes" id="UP000821865"/>
    </source>
</evidence>
<keyword evidence="2" id="KW-1185">Reference proteome</keyword>